<dbReference type="EnsemblMetazoa" id="XM_021037028.2">
    <property type="protein sequence ID" value="XP_020892687.1"/>
    <property type="gene ID" value="LOC110231947"/>
</dbReference>
<dbReference type="GO" id="GO:0016020">
    <property type="term" value="C:membrane"/>
    <property type="evidence" value="ECO:0007669"/>
    <property type="project" value="UniProtKB-SubCell"/>
</dbReference>
<evidence type="ECO:0000256" key="5">
    <source>
        <dbReference type="SAM" id="Phobius"/>
    </source>
</evidence>
<dbReference type="Pfam" id="PF01094">
    <property type="entry name" value="ANF_receptor"/>
    <property type="match status" value="1"/>
</dbReference>
<feature type="transmembrane region" description="Helical" evidence="5">
    <location>
        <begin position="7"/>
        <end position="26"/>
    </location>
</feature>
<evidence type="ECO:0000256" key="1">
    <source>
        <dbReference type="ARBA" id="ARBA00004370"/>
    </source>
</evidence>
<evidence type="ECO:0000259" key="6">
    <source>
        <dbReference type="Pfam" id="PF01094"/>
    </source>
</evidence>
<dbReference type="OrthoDB" id="5597995at2759"/>
<evidence type="ECO:0000256" key="3">
    <source>
        <dbReference type="ARBA" id="ARBA00022989"/>
    </source>
</evidence>
<sequence>MKTFNIIYCVIFIYCCLDFAVFRIIGLTTTNLKTINIGIIQRSGFQNSWTNATMLEKALEQLNSDSDANNSINFNFEYIYEANLSSIKGCFDLLCGIFAPRQLQALVTTFDDHETKMLTQCAGLAGISVIGTSRSISFQNKKKYPNYNNLFPFLSEEMLLLHSIVDSIGSNHFALLSGDDEDSVSVISSLISTMKTHKSTDHSQQFILFNLTKTQGVVSKTQILHILESIKSLSIKVIVLVCDGKDTEKILQASLDTGLLGRDYLWIGTERVVRYMEQVTDRWLPENIIGMQLRVIPEQTGK</sequence>
<dbReference type="RefSeq" id="XP_020892687.1">
    <property type="nucleotide sequence ID" value="XM_021037028.2"/>
</dbReference>
<dbReference type="AlphaFoldDB" id="A0A913WQR7"/>
<reference evidence="7" key="1">
    <citation type="submission" date="2022-11" db="UniProtKB">
        <authorList>
            <consortium name="EnsemblMetazoa"/>
        </authorList>
    </citation>
    <scope>IDENTIFICATION</scope>
</reference>
<dbReference type="InterPro" id="IPR028082">
    <property type="entry name" value="Peripla_BP_I"/>
</dbReference>
<dbReference type="GeneID" id="110231947"/>
<evidence type="ECO:0000256" key="2">
    <source>
        <dbReference type="ARBA" id="ARBA00022692"/>
    </source>
</evidence>
<evidence type="ECO:0000313" key="8">
    <source>
        <dbReference type="Proteomes" id="UP000887567"/>
    </source>
</evidence>
<feature type="domain" description="Receptor ligand binding region" evidence="6">
    <location>
        <begin position="58"/>
        <end position="290"/>
    </location>
</feature>
<name>A0A913WQR7_EXADI</name>
<keyword evidence="8" id="KW-1185">Reference proteome</keyword>
<evidence type="ECO:0000256" key="4">
    <source>
        <dbReference type="ARBA" id="ARBA00023136"/>
    </source>
</evidence>
<protein>
    <recommendedName>
        <fullName evidence="6">Receptor ligand binding region domain-containing protein</fullName>
    </recommendedName>
</protein>
<keyword evidence="4 5" id="KW-0472">Membrane</keyword>
<dbReference type="KEGG" id="epa:110231947"/>
<dbReference type="Proteomes" id="UP000887567">
    <property type="component" value="Unplaced"/>
</dbReference>
<evidence type="ECO:0000313" key="7">
    <source>
        <dbReference type="EnsemblMetazoa" id="XP_020892687.1"/>
    </source>
</evidence>
<comment type="subcellular location">
    <subcellularLocation>
        <location evidence="1">Membrane</location>
    </subcellularLocation>
</comment>
<organism evidence="7 8">
    <name type="scientific">Exaiptasia diaphana</name>
    <name type="common">Tropical sea anemone</name>
    <name type="synonym">Aiptasia pulchella</name>
    <dbReference type="NCBI Taxonomy" id="2652724"/>
    <lineage>
        <taxon>Eukaryota</taxon>
        <taxon>Metazoa</taxon>
        <taxon>Cnidaria</taxon>
        <taxon>Anthozoa</taxon>
        <taxon>Hexacorallia</taxon>
        <taxon>Actiniaria</taxon>
        <taxon>Aiptasiidae</taxon>
        <taxon>Exaiptasia</taxon>
    </lineage>
</organism>
<proteinExistence type="predicted"/>
<dbReference type="SUPFAM" id="SSF53822">
    <property type="entry name" value="Periplasmic binding protein-like I"/>
    <property type="match status" value="1"/>
</dbReference>
<dbReference type="InterPro" id="IPR001828">
    <property type="entry name" value="ANF_lig-bd_rcpt"/>
</dbReference>
<keyword evidence="2 5" id="KW-0812">Transmembrane</keyword>
<dbReference type="Gene3D" id="3.40.50.2300">
    <property type="match status" value="1"/>
</dbReference>
<keyword evidence="3 5" id="KW-1133">Transmembrane helix</keyword>
<accession>A0A913WQR7</accession>